<dbReference type="InterPro" id="IPR001509">
    <property type="entry name" value="Epimerase_deHydtase"/>
</dbReference>
<protein>
    <submittedName>
        <fullName evidence="2">NAD-dependent epimerase/dehydratase family protein</fullName>
    </submittedName>
</protein>
<dbReference type="SUPFAM" id="SSF51735">
    <property type="entry name" value="NAD(P)-binding Rossmann-fold domains"/>
    <property type="match status" value="1"/>
</dbReference>
<dbReference type="InterPro" id="IPR050177">
    <property type="entry name" value="Lipid_A_modif_metabolic_enz"/>
</dbReference>
<evidence type="ECO:0000313" key="2">
    <source>
        <dbReference type="EMBL" id="RDC54250.1"/>
    </source>
</evidence>
<organism evidence="2 3">
    <name type="scientific">Pedobacter chinensis</name>
    <dbReference type="NCBI Taxonomy" id="2282421"/>
    <lineage>
        <taxon>Bacteria</taxon>
        <taxon>Pseudomonadati</taxon>
        <taxon>Bacteroidota</taxon>
        <taxon>Sphingobacteriia</taxon>
        <taxon>Sphingobacteriales</taxon>
        <taxon>Sphingobacteriaceae</taxon>
        <taxon>Pedobacter</taxon>
    </lineage>
</organism>
<reference evidence="2 3" key="1">
    <citation type="submission" date="2018-07" db="EMBL/GenBank/DDBJ databases">
        <title>Pedobacter sp. nov., isolated from soil.</title>
        <authorList>
            <person name="Zhou L.Y."/>
            <person name="Du Z.J."/>
        </authorList>
    </citation>
    <scope>NUCLEOTIDE SEQUENCE [LARGE SCALE GENOMIC DNA]</scope>
    <source>
        <strain evidence="2 3">JDX94</strain>
    </source>
</reference>
<dbReference type="EMBL" id="QPKV01000015">
    <property type="protein sequence ID" value="RDC54250.1"/>
    <property type="molecule type" value="Genomic_DNA"/>
</dbReference>
<evidence type="ECO:0000259" key="1">
    <source>
        <dbReference type="Pfam" id="PF01370"/>
    </source>
</evidence>
<keyword evidence="3" id="KW-1185">Reference proteome</keyword>
<dbReference type="Gene3D" id="3.40.50.720">
    <property type="entry name" value="NAD(P)-binding Rossmann-like Domain"/>
    <property type="match status" value="1"/>
</dbReference>
<accession>A0A369PPQ1</accession>
<dbReference type="RefSeq" id="WP_115404909.1">
    <property type="nucleotide sequence ID" value="NZ_QPKV01000015.1"/>
</dbReference>
<sequence>MKAKIIITGASGFVGKNIVDYLGNQNVECLDRLQLQHLNSSTLQNAAAVVHLAGKAHDIKNVGNPDDYYTVNFELTKELYNAFLQSDAKKFIFISSVKAVADTVDGVLTEAIIPSPQTHYGKSKLMAEEYIIAQQLPANKFYYILRPSMIHGPGNKGNLNLLYQVVKRDIPYPFAAFQNKRTFLSVKNLCFVIKELIDQKEIPSGVYHIADDESLSTTDVVRVLAQSMGKKPKLWKISKSLISSIARVGNWLRLPLNTERLYKLTGDYVVSNLKIMQALNVKLPVKAKEGLIETANSLSNPKKDNER</sequence>
<comment type="caution">
    <text evidence="2">The sequence shown here is derived from an EMBL/GenBank/DDBJ whole genome shotgun (WGS) entry which is preliminary data.</text>
</comment>
<dbReference type="InterPro" id="IPR036291">
    <property type="entry name" value="NAD(P)-bd_dom_sf"/>
</dbReference>
<name>A0A369PPQ1_9SPHI</name>
<gene>
    <name evidence="2" type="ORF">DU508_22450</name>
</gene>
<dbReference type="Proteomes" id="UP000253961">
    <property type="component" value="Unassembled WGS sequence"/>
</dbReference>
<evidence type="ECO:0000313" key="3">
    <source>
        <dbReference type="Proteomes" id="UP000253961"/>
    </source>
</evidence>
<dbReference type="OrthoDB" id="329806at2"/>
<dbReference type="Pfam" id="PF01370">
    <property type="entry name" value="Epimerase"/>
    <property type="match status" value="1"/>
</dbReference>
<dbReference type="AlphaFoldDB" id="A0A369PPQ1"/>
<feature type="domain" description="NAD-dependent epimerase/dehydratase" evidence="1">
    <location>
        <begin position="5"/>
        <end position="208"/>
    </location>
</feature>
<dbReference type="PANTHER" id="PTHR43245:SF58">
    <property type="entry name" value="BLL5923 PROTEIN"/>
    <property type="match status" value="1"/>
</dbReference>
<proteinExistence type="predicted"/>
<dbReference type="PANTHER" id="PTHR43245">
    <property type="entry name" value="BIFUNCTIONAL POLYMYXIN RESISTANCE PROTEIN ARNA"/>
    <property type="match status" value="1"/>
</dbReference>